<evidence type="ECO:0000259" key="1">
    <source>
        <dbReference type="Pfam" id="PF04296"/>
    </source>
</evidence>
<dbReference type="Gene3D" id="3.30.1230.10">
    <property type="entry name" value="YlxR-like"/>
    <property type="match status" value="1"/>
</dbReference>
<dbReference type="InterPro" id="IPR007393">
    <property type="entry name" value="YlxR_dom"/>
</dbReference>
<proteinExistence type="predicted"/>
<dbReference type="OrthoDB" id="9813251at2"/>
<organism evidence="2 3">
    <name type="scientific">Herbinix hemicellulosilytica</name>
    <dbReference type="NCBI Taxonomy" id="1564487"/>
    <lineage>
        <taxon>Bacteria</taxon>
        <taxon>Bacillati</taxon>
        <taxon>Bacillota</taxon>
        <taxon>Clostridia</taxon>
        <taxon>Lachnospirales</taxon>
        <taxon>Lachnospiraceae</taxon>
        <taxon>Herbinix</taxon>
    </lineage>
</organism>
<keyword evidence="3" id="KW-1185">Reference proteome</keyword>
<feature type="domain" description="YlxR" evidence="1">
    <location>
        <begin position="8"/>
        <end position="82"/>
    </location>
</feature>
<dbReference type="AlphaFoldDB" id="A0A0H5SHB7"/>
<protein>
    <recommendedName>
        <fullName evidence="1">YlxR domain-containing protein</fullName>
    </recommendedName>
</protein>
<evidence type="ECO:0000313" key="3">
    <source>
        <dbReference type="Proteomes" id="UP000236497"/>
    </source>
</evidence>
<dbReference type="Pfam" id="PF04296">
    <property type="entry name" value="YlxR"/>
    <property type="match status" value="1"/>
</dbReference>
<dbReference type="InterPro" id="IPR035931">
    <property type="entry name" value="YlxR-like_sf"/>
</dbReference>
<gene>
    <name evidence="2" type="ORF">HHT355_1253</name>
</gene>
<dbReference type="SUPFAM" id="SSF64376">
    <property type="entry name" value="YlxR-like"/>
    <property type="match status" value="1"/>
</dbReference>
<accession>A0A0H5SHB7</accession>
<evidence type="ECO:0000313" key="2">
    <source>
        <dbReference type="EMBL" id="CRZ34455.1"/>
    </source>
</evidence>
<dbReference type="CDD" id="cd00279">
    <property type="entry name" value="YlxR"/>
    <property type="match status" value="1"/>
</dbReference>
<dbReference type="EMBL" id="CVTD020000015">
    <property type="protein sequence ID" value="CRZ34455.1"/>
    <property type="molecule type" value="Genomic_DNA"/>
</dbReference>
<dbReference type="PANTHER" id="PTHR34215:SF1">
    <property type="entry name" value="YLXR DOMAIN-CONTAINING PROTEIN"/>
    <property type="match status" value="1"/>
</dbReference>
<reference evidence="2 3" key="1">
    <citation type="submission" date="2015-06" db="EMBL/GenBank/DDBJ databases">
        <authorList>
            <person name="Wibberg Daniel"/>
        </authorList>
    </citation>
    <scope>NUCLEOTIDE SEQUENCE [LARGE SCALE GENOMIC DNA]</scope>
    <source>
        <strain evidence="2 3">T3/55T</strain>
    </source>
</reference>
<dbReference type="PANTHER" id="PTHR34215">
    <property type="entry name" value="BLL0784 PROTEIN"/>
    <property type="match status" value="1"/>
</dbReference>
<dbReference type="NCBIfam" id="NF047356">
    <property type="entry name" value="RNA_bind_RnpM"/>
    <property type="match status" value="1"/>
</dbReference>
<name>A0A0H5SHB7_HERHM</name>
<dbReference type="Proteomes" id="UP000236497">
    <property type="component" value="Unassembled WGS sequence"/>
</dbReference>
<sequence>MAKKIPMRLCTGCGVSKPKKELIRILRTPEEDIIVDTTGKKNGRGAYICCSVDCLKKAIKSKGLERSLKVEIPKELLANLEKELVSLESDTKKST</sequence>
<dbReference type="RefSeq" id="WP_103202567.1">
    <property type="nucleotide sequence ID" value="NZ_CVTD020000015.1"/>
</dbReference>
<dbReference type="InterPro" id="IPR037465">
    <property type="entry name" value="YlxR"/>
</dbReference>